<dbReference type="InterPro" id="IPR036397">
    <property type="entry name" value="RNaseH_sf"/>
</dbReference>
<dbReference type="OrthoDB" id="7668193at2759"/>
<accession>A0A0C2MR98</accession>
<evidence type="ECO:0000313" key="1">
    <source>
        <dbReference type="EMBL" id="KII64222.1"/>
    </source>
</evidence>
<proteinExistence type="predicted"/>
<evidence type="ECO:0008006" key="3">
    <source>
        <dbReference type="Google" id="ProtNLM"/>
    </source>
</evidence>
<sequence length="108" mass="12522">MINLFQSQSEGVISIEPLSIKLNRSASDLGDAGHLRLFKAQDHQFNEVHSCGYFMEAFEQFLSNGIHECVFIMNKARFHKTNRVQTMLQENGRMVIYLQPYLPFLNQI</sequence>
<dbReference type="GO" id="GO:0003676">
    <property type="term" value="F:nucleic acid binding"/>
    <property type="evidence" value="ECO:0007669"/>
    <property type="project" value="InterPro"/>
</dbReference>
<dbReference type="AlphaFoldDB" id="A0A0C2MR98"/>
<organism evidence="1 2">
    <name type="scientific">Thelohanellus kitauei</name>
    <name type="common">Myxosporean</name>
    <dbReference type="NCBI Taxonomy" id="669202"/>
    <lineage>
        <taxon>Eukaryota</taxon>
        <taxon>Metazoa</taxon>
        <taxon>Cnidaria</taxon>
        <taxon>Myxozoa</taxon>
        <taxon>Myxosporea</taxon>
        <taxon>Bivalvulida</taxon>
        <taxon>Platysporina</taxon>
        <taxon>Myxobolidae</taxon>
        <taxon>Thelohanellus</taxon>
    </lineage>
</organism>
<name>A0A0C2MR98_THEKT</name>
<dbReference type="EMBL" id="JWZT01004386">
    <property type="protein sequence ID" value="KII64222.1"/>
    <property type="molecule type" value="Genomic_DNA"/>
</dbReference>
<comment type="caution">
    <text evidence="1">The sequence shown here is derived from an EMBL/GenBank/DDBJ whole genome shotgun (WGS) entry which is preliminary data.</text>
</comment>
<reference evidence="1 2" key="1">
    <citation type="journal article" date="2014" name="Genome Biol. Evol.">
        <title>The genome of the myxosporean Thelohanellus kitauei shows adaptations to nutrient acquisition within its fish host.</title>
        <authorList>
            <person name="Yang Y."/>
            <person name="Xiong J."/>
            <person name="Zhou Z."/>
            <person name="Huo F."/>
            <person name="Miao W."/>
            <person name="Ran C."/>
            <person name="Liu Y."/>
            <person name="Zhang J."/>
            <person name="Feng J."/>
            <person name="Wang M."/>
            <person name="Wang M."/>
            <person name="Wang L."/>
            <person name="Yao B."/>
        </authorList>
    </citation>
    <scope>NUCLEOTIDE SEQUENCE [LARGE SCALE GENOMIC DNA]</scope>
    <source>
        <strain evidence="1">Wuqing</strain>
    </source>
</reference>
<dbReference type="Proteomes" id="UP000031668">
    <property type="component" value="Unassembled WGS sequence"/>
</dbReference>
<protein>
    <recommendedName>
        <fullName evidence="3">Tc1-like transposase DDE domain-containing protein</fullName>
    </recommendedName>
</protein>
<gene>
    <name evidence="1" type="ORF">RF11_02894</name>
</gene>
<dbReference type="Gene3D" id="3.30.420.10">
    <property type="entry name" value="Ribonuclease H-like superfamily/Ribonuclease H"/>
    <property type="match status" value="1"/>
</dbReference>
<keyword evidence="2" id="KW-1185">Reference proteome</keyword>
<evidence type="ECO:0000313" key="2">
    <source>
        <dbReference type="Proteomes" id="UP000031668"/>
    </source>
</evidence>